<reference evidence="1" key="1">
    <citation type="journal article" date="2023" name="Insect Mol. Biol.">
        <title>Genome sequencing provides insights into the evolution of gene families encoding plant cell wall-degrading enzymes in longhorned beetles.</title>
        <authorList>
            <person name="Shin N.R."/>
            <person name="Okamura Y."/>
            <person name="Kirsch R."/>
            <person name="Pauchet Y."/>
        </authorList>
    </citation>
    <scope>NUCLEOTIDE SEQUENCE</scope>
    <source>
        <strain evidence="1">MMC_N1</strain>
    </source>
</reference>
<comment type="caution">
    <text evidence="1">The sequence shown here is derived from an EMBL/GenBank/DDBJ whole genome shotgun (WGS) entry which is preliminary data.</text>
</comment>
<keyword evidence="2" id="KW-1185">Reference proteome</keyword>
<evidence type="ECO:0000313" key="2">
    <source>
        <dbReference type="Proteomes" id="UP001162164"/>
    </source>
</evidence>
<protein>
    <submittedName>
        <fullName evidence="1">Uncharacterized protein</fullName>
    </submittedName>
</protein>
<accession>A0ABQ9K6V7</accession>
<dbReference type="Proteomes" id="UP001162164">
    <property type="component" value="Unassembled WGS sequence"/>
</dbReference>
<organism evidence="1 2">
    <name type="scientific">Molorchus minor</name>
    <dbReference type="NCBI Taxonomy" id="1323400"/>
    <lineage>
        <taxon>Eukaryota</taxon>
        <taxon>Metazoa</taxon>
        <taxon>Ecdysozoa</taxon>
        <taxon>Arthropoda</taxon>
        <taxon>Hexapoda</taxon>
        <taxon>Insecta</taxon>
        <taxon>Pterygota</taxon>
        <taxon>Neoptera</taxon>
        <taxon>Endopterygota</taxon>
        <taxon>Coleoptera</taxon>
        <taxon>Polyphaga</taxon>
        <taxon>Cucujiformia</taxon>
        <taxon>Chrysomeloidea</taxon>
        <taxon>Cerambycidae</taxon>
        <taxon>Lamiinae</taxon>
        <taxon>Monochamini</taxon>
        <taxon>Molorchus</taxon>
    </lineage>
</organism>
<proteinExistence type="predicted"/>
<name>A0ABQ9K6V7_9CUCU</name>
<dbReference type="EMBL" id="JAPWTJ010000017">
    <property type="protein sequence ID" value="KAJ8985267.1"/>
    <property type="molecule type" value="Genomic_DNA"/>
</dbReference>
<sequence>MASHASHFCVAPNGILLVKESKTYVKKEPEITYFNSPMMNISPSLNRVKTRLAVGNFAMKSKLNLYRAITSAGVKVIPQSPVRLGSLSMLNNFVAKIFVDGVIKCNVTMIGVEIQPAAYFRLEFIYQKFKEIKHYSDHGKEKICSRPCSSVDSS</sequence>
<gene>
    <name evidence="1" type="ORF">NQ317_007052</name>
</gene>
<evidence type="ECO:0000313" key="1">
    <source>
        <dbReference type="EMBL" id="KAJ8985267.1"/>
    </source>
</evidence>